<dbReference type="GO" id="GO:0005506">
    <property type="term" value="F:iron ion binding"/>
    <property type="evidence" value="ECO:0007669"/>
    <property type="project" value="InterPro"/>
</dbReference>
<protein>
    <recommendedName>
        <fullName evidence="15">Cytochrome P450</fullName>
    </recommendedName>
</protein>
<evidence type="ECO:0000256" key="5">
    <source>
        <dbReference type="ARBA" id="ARBA00022617"/>
    </source>
</evidence>
<evidence type="ECO:0000256" key="4">
    <source>
        <dbReference type="ARBA" id="ARBA00010617"/>
    </source>
</evidence>
<comment type="similarity">
    <text evidence="4">Belongs to the cytochrome P450 family.</text>
</comment>
<keyword evidence="10" id="KW-0408">Iron</keyword>
<dbReference type="GO" id="GO:0020037">
    <property type="term" value="F:heme binding"/>
    <property type="evidence" value="ECO:0007669"/>
    <property type="project" value="InterPro"/>
</dbReference>
<comment type="caution">
    <text evidence="13">The sequence shown here is derived from an EMBL/GenBank/DDBJ whole genome shotgun (WGS) entry which is preliminary data.</text>
</comment>
<dbReference type="SUPFAM" id="SSF48264">
    <property type="entry name" value="Cytochrome P450"/>
    <property type="match status" value="1"/>
</dbReference>
<dbReference type="Gene3D" id="1.10.630.10">
    <property type="entry name" value="Cytochrome P450"/>
    <property type="match status" value="1"/>
</dbReference>
<evidence type="ECO:0000313" key="13">
    <source>
        <dbReference type="EMBL" id="CAL4236000.1"/>
    </source>
</evidence>
<dbReference type="GO" id="GO:0016705">
    <property type="term" value="F:oxidoreductase activity, acting on paired donors, with incorporation or reduction of molecular oxygen"/>
    <property type="evidence" value="ECO:0007669"/>
    <property type="project" value="InterPro"/>
</dbReference>
<keyword evidence="12" id="KW-0472">Membrane</keyword>
<dbReference type="InterPro" id="IPR002402">
    <property type="entry name" value="Cyt_P450_E_grp-II"/>
</dbReference>
<evidence type="ECO:0000256" key="10">
    <source>
        <dbReference type="ARBA" id="ARBA00023004"/>
    </source>
</evidence>
<evidence type="ECO:0000256" key="9">
    <source>
        <dbReference type="ARBA" id="ARBA00023002"/>
    </source>
</evidence>
<dbReference type="AlphaFoldDB" id="A0AAV2SRS6"/>
<keyword evidence="11" id="KW-0503">Monooxygenase</keyword>
<keyword evidence="8" id="KW-0492">Microsome</keyword>
<evidence type="ECO:0008006" key="15">
    <source>
        <dbReference type="Google" id="ProtNLM"/>
    </source>
</evidence>
<dbReference type="PANTHER" id="PTHR24292:SF54">
    <property type="entry name" value="CYP9F3-RELATED"/>
    <property type="match status" value="1"/>
</dbReference>
<evidence type="ECO:0000256" key="7">
    <source>
        <dbReference type="ARBA" id="ARBA00022824"/>
    </source>
</evidence>
<evidence type="ECO:0000256" key="1">
    <source>
        <dbReference type="ARBA" id="ARBA00001971"/>
    </source>
</evidence>
<comment type="cofactor">
    <cofactor evidence="1">
        <name>heme</name>
        <dbReference type="ChEBI" id="CHEBI:30413"/>
    </cofactor>
</comment>
<evidence type="ECO:0000256" key="12">
    <source>
        <dbReference type="ARBA" id="ARBA00023136"/>
    </source>
</evidence>
<proteinExistence type="inferred from homology"/>
<comment type="subcellular location">
    <subcellularLocation>
        <location evidence="3">Endoplasmic reticulum membrane</location>
        <topology evidence="3">Peripheral membrane protein</topology>
    </subcellularLocation>
    <subcellularLocation>
        <location evidence="2">Microsome membrane</location>
        <topology evidence="2">Peripheral membrane protein</topology>
    </subcellularLocation>
</comment>
<evidence type="ECO:0000313" key="14">
    <source>
        <dbReference type="Proteomes" id="UP001497623"/>
    </source>
</evidence>
<evidence type="ECO:0000256" key="2">
    <source>
        <dbReference type="ARBA" id="ARBA00004174"/>
    </source>
</evidence>
<keyword evidence="9" id="KW-0560">Oxidoreductase</keyword>
<dbReference type="Pfam" id="PF00067">
    <property type="entry name" value="p450"/>
    <property type="match status" value="1"/>
</dbReference>
<dbReference type="InterPro" id="IPR036396">
    <property type="entry name" value="Cyt_P450_sf"/>
</dbReference>
<dbReference type="InterPro" id="IPR050476">
    <property type="entry name" value="Insect_CytP450_Detox"/>
</dbReference>
<dbReference type="InterPro" id="IPR001128">
    <property type="entry name" value="Cyt_P450"/>
</dbReference>
<name>A0AAV2SRS6_MEGNR</name>
<evidence type="ECO:0000256" key="8">
    <source>
        <dbReference type="ARBA" id="ARBA00022848"/>
    </source>
</evidence>
<accession>A0AAV2SRS6</accession>
<gene>
    <name evidence="13" type="ORF">MNOR_LOCUS40143</name>
</gene>
<feature type="non-terminal residue" evidence="13">
    <location>
        <position position="436"/>
    </location>
</feature>
<dbReference type="PRINTS" id="PR00464">
    <property type="entry name" value="EP450II"/>
</dbReference>
<keyword evidence="5" id="KW-0349">Heme</keyword>
<dbReference type="Proteomes" id="UP001497623">
    <property type="component" value="Unassembled WGS sequence"/>
</dbReference>
<evidence type="ECO:0000256" key="6">
    <source>
        <dbReference type="ARBA" id="ARBA00022723"/>
    </source>
</evidence>
<reference evidence="13 14" key="1">
    <citation type="submission" date="2024-05" db="EMBL/GenBank/DDBJ databases">
        <authorList>
            <person name="Wallberg A."/>
        </authorList>
    </citation>
    <scope>NUCLEOTIDE SEQUENCE [LARGE SCALE GENOMIC DNA]</scope>
</reference>
<dbReference type="GO" id="GO:0005789">
    <property type="term" value="C:endoplasmic reticulum membrane"/>
    <property type="evidence" value="ECO:0007669"/>
    <property type="project" value="UniProtKB-SubCell"/>
</dbReference>
<evidence type="ECO:0000256" key="11">
    <source>
        <dbReference type="ARBA" id="ARBA00023033"/>
    </source>
</evidence>
<dbReference type="EMBL" id="CAXKWB010116307">
    <property type="protein sequence ID" value="CAL4236000.1"/>
    <property type="molecule type" value="Genomic_DNA"/>
</dbReference>
<organism evidence="13 14">
    <name type="scientific">Meganyctiphanes norvegica</name>
    <name type="common">Northern krill</name>
    <name type="synonym">Thysanopoda norvegica</name>
    <dbReference type="NCBI Taxonomy" id="48144"/>
    <lineage>
        <taxon>Eukaryota</taxon>
        <taxon>Metazoa</taxon>
        <taxon>Ecdysozoa</taxon>
        <taxon>Arthropoda</taxon>
        <taxon>Crustacea</taxon>
        <taxon>Multicrustacea</taxon>
        <taxon>Malacostraca</taxon>
        <taxon>Eumalacostraca</taxon>
        <taxon>Eucarida</taxon>
        <taxon>Euphausiacea</taxon>
        <taxon>Euphausiidae</taxon>
        <taxon>Meganyctiphanes</taxon>
    </lineage>
</organism>
<keyword evidence="14" id="KW-1185">Reference proteome</keyword>
<dbReference type="GO" id="GO:0004497">
    <property type="term" value="F:monooxygenase activity"/>
    <property type="evidence" value="ECO:0007669"/>
    <property type="project" value="UniProtKB-KW"/>
</dbReference>
<keyword evidence="7" id="KW-0256">Endoplasmic reticulum</keyword>
<evidence type="ECO:0000256" key="3">
    <source>
        <dbReference type="ARBA" id="ARBA00004406"/>
    </source>
</evidence>
<keyword evidence="6" id="KW-0479">Metal-binding</keyword>
<sequence>MKVAMFILQDHRLQHCTRRLKWPRGRWGSCSRQDCHFCICLYTSHTHDLMFFILYLIQVYTKYGGSMFSGRYELQSPALVIGDPELINHIFIKDFDHFRNHRRIFTKKGDVMMKHNLFFIEGDDAWKKLRSVMSTAFSSGKLKGSFPLVLDQADKLVQYCMKTSIKNNEFDVSKIFGAFALDTVASVSFGFEANSVENTESEFVQAAKNAFAMSTFEIIRFLIVSNLPRSIIETFGLYSLDSDKESIHTLNRIAVDALNTRKKGKKRGDFLDILLEAQVDYPEILTDKCIAAQGFIFLSAGYHTTAVASSFTAYFLAKHPEYQEKIRREVQELKIINFARLNFSEICLHNLYNAAGNTTRKIHNIKTVQDGSCDGGFVVGNRVLKDSVVVNPCFLFHNYESCYWLGLVSVRHARLAMRELIASDYFLFAESDKACF</sequence>
<dbReference type="PANTHER" id="PTHR24292">
    <property type="entry name" value="CYTOCHROME P450"/>
    <property type="match status" value="1"/>
</dbReference>